<sequence length="308" mass="35087">MIGRRLLKLSKKPMKDLSIIILNYNTKDLLLDCLRSVIQATKNQYHYQLIVVDNASTDGSAAAVRQFSQLKLIQSKKNLGFAAGNNLAIPYLQGRYALFLNPDTVVFPDTFTTMIAFMNRQPAVGVATCRVELADGRLDEGCHRGFPTPWNAFCHFSGLEAIFPHAKLLAGYTLGHLPLTTVHPIDACSGSFFLIRCELGQKLGWWDQDYFWYGEDLDFCYRVRQAGEQVYFVPTTKIIHYKGVASGIKKHSRAISTASKQTRQKALADSVKVMRIFYQKHYRNKYPAWINWLTMRGIDLLGMLRRSY</sequence>
<dbReference type="EMBL" id="PEZK01000020">
    <property type="protein sequence ID" value="PIU02230.1"/>
    <property type="molecule type" value="Genomic_DNA"/>
</dbReference>
<feature type="domain" description="Glycosyltransferase 2-like" evidence="1">
    <location>
        <begin position="18"/>
        <end position="133"/>
    </location>
</feature>
<dbReference type="AlphaFoldDB" id="A0A2M6XAX0"/>
<dbReference type="SUPFAM" id="SSF53448">
    <property type="entry name" value="Nucleotide-diphospho-sugar transferases"/>
    <property type="match status" value="1"/>
</dbReference>
<dbReference type="InterPro" id="IPR001173">
    <property type="entry name" value="Glyco_trans_2-like"/>
</dbReference>
<dbReference type="CDD" id="cd04186">
    <property type="entry name" value="GT_2_like_c"/>
    <property type="match status" value="1"/>
</dbReference>
<protein>
    <submittedName>
        <fullName evidence="2">Glycosyl transferase family 2</fullName>
    </submittedName>
</protein>
<dbReference type="PANTHER" id="PTHR43179">
    <property type="entry name" value="RHAMNOSYLTRANSFERASE WBBL"/>
    <property type="match status" value="1"/>
</dbReference>
<dbReference type="PANTHER" id="PTHR43179:SF7">
    <property type="entry name" value="RHAMNOSYLTRANSFERASE WBBL"/>
    <property type="match status" value="1"/>
</dbReference>
<gene>
    <name evidence="2" type="ORF">COT66_01170</name>
</gene>
<dbReference type="InterPro" id="IPR029044">
    <property type="entry name" value="Nucleotide-diphossugar_trans"/>
</dbReference>
<dbReference type="GO" id="GO:0016740">
    <property type="term" value="F:transferase activity"/>
    <property type="evidence" value="ECO:0007669"/>
    <property type="project" value="UniProtKB-KW"/>
</dbReference>
<organism evidence="2 3">
    <name type="scientific">Candidatus Shapirobacteria bacterium CG09_land_8_20_14_0_10_49_15</name>
    <dbReference type="NCBI Taxonomy" id="1974482"/>
    <lineage>
        <taxon>Bacteria</taxon>
        <taxon>Candidatus Shapironibacteriota</taxon>
    </lineage>
</organism>
<evidence type="ECO:0000313" key="2">
    <source>
        <dbReference type="EMBL" id="PIU02230.1"/>
    </source>
</evidence>
<dbReference type="Proteomes" id="UP000231214">
    <property type="component" value="Unassembled WGS sequence"/>
</dbReference>
<dbReference type="Pfam" id="PF00535">
    <property type="entry name" value="Glycos_transf_2"/>
    <property type="match status" value="1"/>
</dbReference>
<keyword evidence="2" id="KW-0808">Transferase</keyword>
<evidence type="ECO:0000313" key="3">
    <source>
        <dbReference type="Proteomes" id="UP000231214"/>
    </source>
</evidence>
<accession>A0A2M6XAX0</accession>
<dbReference type="Gene3D" id="3.90.550.10">
    <property type="entry name" value="Spore Coat Polysaccharide Biosynthesis Protein SpsA, Chain A"/>
    <property type="match status" value="1"/>
</dbReference>
<evidence type="ECO:0000259" key="1">
    <source>
        <dbReference type="Pfam" id="PF00535"/>
    </source>
</evidence>
<comment type="caution">
    <text evidence="2">The sequence shown here is derived from an EMBL/GenBank/DDBJ whole genome shotgun (WGS) entry which is preliminary data.</text>
</comment>
<name>A0A2M6XAX0_9BACT</name>
<proteinExistence type="predicted"/>
<reference evidence="3" key="1">
    <citation type="submission" date="2017-09" db="EMBL/GenBank/DDBJ databases">
        <title>Depth-based differentiation of microbial function through sediment-hosted aquifers and enrichment of novel symbionts in the deep terrestrial subsurface.</title>
        <authorList>
            <person name="Probst A.J."/>
            <person name="Ladd B."/>
            <person name="Jarett J.K."/>
            <person name="Geller-Mcgrath D.E."/>
            <person name="Sieber C.M.K."/>
            <person name="Emerson J.B."/>
            <person name="Anantharaman K."/>
            <person name="Thomas B.C."/>
            <person name="Malmstrom R."/>
            <person name="Stieglmeier M."/>
            <person name="Klingl A."/>
            <person name="Woyke T."/>
            <person name="Ryan C.M."/>
            <person name="Banfield J.F."/>
        </authorList>
    </citation>
    <scope>NUCLEOTIDE SEQUENCE [LARGE SCALE GENOMIC DNA]</scope>
</reference>